<protein>
    <submittedName>
        <fullName evidence="1">RNA binding protein, heterogenous nuclear RNP-K like protein</fullName>
    </submittedName>
</protein>
<dbReference type="EMBL" id="JAMZIH010003118">
    <property type="protein sequence ID" value="KAJ1677030.1"/>
    <property type="molecule type" value="Genomic_DNA"/>
</dbReference>
<keyword evidence="2" id="KW-1185">Reference proteome</keyword>
<reference evidence="1" key="1">
    <citation type="submission" date="2022-06" db="EMBL/GenBank/DDBJ databases">
        <title>Phylogenomic reconstructions and comparative analyses of Kickxellomycotina fungi.</title>
        <authorList>
            <person name="Reynolds N.K."/>
            <person name="Stajich J.E."/>
            <person name="Barry K."/>
            <person name="Grigoriev I.V."/>
            <person name="Crous P."/>
            <person name="Smith M.E."/>
        </authorList>
    </citation>
    <scope>NUCLEOTIDE SEQUENCE</scope>
    <source>
        <strain evidence="1">RSA 2271</strain>
    </source>
</reference>
<dbReference type="Proteomes" id="UP001145114">
    <property type="component" value="Unassembled WGS sequence"/>
</dbReference>
<comment type="caution">
    <text evidence="1">The sequence shown here is derived from an EMBL/GenBank/DDBJ whole genome shotgun (WGS) entry which is preliminary data.</text>
</comment>
<accession>A0ACC1HKC4</accession>
<feature type="non-terminal residue" evidence="1">
    <location>
        <position position="1"/>
    </location>
</feature>
<proteinExistence type="predicted"/>
<gene>
    <name evidence="1" type="primary">HEK2_3</name>
    <name evidence="1" type="ORF">EV182_007024</name>
</gene>
<organism evidence="1 2">
    <name type="scientific">Spiromyces aspiralis</name>
    <dbReference type="NCBI Taxonomy" id="68401"/>
    <lineage>
        <taxon>Eukaryota</taxon>
        <taxon>Fungi</taxon>
        <taxon>Fungi incertae sedis</taxon>
        <taxon>Zoopagomycota</taxon>
        <taxon>Kickxellomycotina</taxon>
        <taxon>Kickxellomycetes</taxon>
        <taxon>Kickxellales</taxon>
        <taxon>Kickxellaceae</taxon>
        <taxon>Spiromyces</taxon>
    </lineage>
</organism>
<name>A0ACC1HKC4_9FUNG</name>
<sequence>SVSVQALGGRVPNVPELVTQEIRIPADMVGCIIGKAGSRITEIRRLSGSRISIAKASESEAGERLFTITGTRENNEKALYLLYGQLEAERDRRLIQQQQQRQLQVAAAAAAAVASSAPGGNGDMGSIVSGHESLMEEH</sequence>
<evidence type="ECO:0000313" key="2">
    <source>
        <dbReference type="Proteomes" id="UP001145114"/>
    </source>
</evidence>
<evidence type="ECO:0000313" key="1">
    <source>
        <dbReference type="EMBL" id="KAJ1677030.1"/>
    </source>
</evidence>